<evidence type="ECO:0000256" key="3">
    <source>
        <dbReference type="ARBA" id="ARBA00022892"/>
    </source>
</evidence>
<dbReference type="PANTHER" id="PTHR12403">
    <property type="entry name" value="TRAFFICKING PROTEIN PARTICLE COMPLEX SUBUNIT 2"/>
    <property type="match status" value="1"/>
</dbReference>
<protein>
    <recommendedName>
        <fullName evidence="6">Trafficking protein particle complex subunit 2</fullName>
    </recommendedName>
</protein>
<dbReference type="AlphaFoldDB" id="A0A8T0D6J9"/>
<dbReference type="CDD" id="cd14825">
    <property type="entry name" value="TRAPPC2_sedlin"/>
    <property type="match status" value="1"/>
</dbReference>
<proteinExistence type="inferred from homology"/>
<dbReference type="OrthoDB" id="10252102at2759"/>
<dbReference type="InterPro" id="IPR006722">
    <property type="entry name" value="Sedlin"/>
</dbReference>
<dbReference type="EMBL" id="JTDF01011786">
    <property type="protein sequence ID" value="KAF8563465.1"/>
    <property type="molecule type" value="Genomic_DNA"/>
</dbReference>
<dbReference type="Pfam" id="PF04628">
    <property type="entry name" value="Sedlin_N"/>
    <property type="match status" value="1"/>
</dbReference>
<keyword evidence="5" id="KW-1185">Reference proteome</keyword>
<keyword evidence="3" id="KW-0813">Transport</keyword>
<dbReference type="GO" id="GO:0048471">
    <property type="term" value="C:perinuclear region of cytoplasm"/>
    <property type="evidence" value="ECO:0007669"/>
    <property type="project" value="UniProtKB-SubCell"/>
</dbReference>
<dbReference type="SUPFAM" id="SSF64356">
    <property type="entry name" value="SNARE-like"/>
    <property type="match status" value="1"/>
</dbReference>
<organism evidence="4 5">
    <name type="scientific">Paragonimus westermani</name>
    <dbReference type="NCBI Taxonomy" id="34504"/>
    <lineage>
        <taxon>Eukaryota</taxon>
        <taxon>Metazoa</taxon>
        <taxon>Spiralia</taxon>
        <taxon>Lophotrochozoa</taxon>
        <taxon>Platyhelminthes</taxon>
        <taxon>Trematoda</taxon>
        <taxon>Digenea</taxon>
        <taxon>Plagiorchiida</taxon>
        <taxon>Troglotremata</taxon>
        <taxon>Troglotrematidae</taxon>
        <taxon>Paragonimus</taxon>
    </lineage>
</organism>
<evidence type="ECO:0000256" key="2">
    <source>
        <dbReference type="ARBA" id="ARBA00006626"/>
    </source>
</evidence>
<dbReference type="Proteomes" id="UP000699462">
    <property type="component" value="Unassembled WGS sequence"/>
</dbReference>
<sequence length="140" mass="16308">MVGRYYFAIVGHDDEALFDFEYSSNKSSESKPEEHRHLNQFVAHAALDVIDEQLWGTTNTFLKSVDKFNEWIVSAFVTPSKLRFVLLHDEPNENRIRSFFNDVFEVYIKLALNPFFDRTKVISSPAFTAKVQRLSNKHFG</sequence>
<comment type="caution">
    <text evidence="4">The sequence shown here is derived from an EMBL/GenBank/DDBJ whole genome shotgun (WGS) entry which is preliminary data.</text>
</comment>
<evidence type="ECO:0000313" key="4">
    <source>
        <dbReference type="EMBL" id="KAF8563465.1"/>
    </source>
</evidence>
<gene>
    <name evidence="4" type="ORF">P879_09070</name>
</gene>
<evidence type="ECO:0008006" key="6">
    <source>
        <dbReference type="Google" id="ProtNLM"/>
    </source>
</evidence>
<accession>A0A8T0D6J9</accession>
<comment type="subcellular location">
    <subcellularLocation>
        <location evidence="1">Cytoplasm</location>
        <location evidence="1">Perinuclear region</location>
    </subcellularLocation>
</comment>
<name>A0A8T0D6J9_9TREM</name>
<keyword evidence="3" id="KW-0931">ER-Golgi transport</keyword>
<evidence type="ECO:0000256" key="1">
    <source>
        <dbReference type="ARBA" id="ARBA00004556"/>
    </source>
</evidence>
<dbReference type="InterPro" id="IPR011012">
    <property type="entry name" value="Longin-like_dom_sf"/>
</dbReference>
<dbReference type="Gene3D" id="3.30.450.70">
    <property type="match status" value="1"/>
</dbReference>
<evidence type="ECO:0000313" key="5">
    <source>
        <dbReference type="Proteomes" id="UP000699462"/>
    </source>
</evidence>
<reference evidence="4 5" key="1">
    <citation type="submission" date="2019-07" db="EMBL/GenBank/DDBJ databases">
        <title>Annotation for the trematode Paragonimus westermani.</title>
        <authorList>
            <person name="Choi Y.-J."/>
        </authorList>
    </citation>
    <scope>NUCLEOTIDE SEQUENCE [LARGE SCALE GENOMIC DNA]</scope>
    <source>
        <strain evidence="4">180907_Pwestermani</strain>
    </source>
</reference>
<comment type="similarity">
    <text evidence="2">Belongs to the TRAPP small subunits family. Sedlin subfamily.</text>
</comment>
<dbReference type="GO" id="GO:0006888">
    <property type="term" value="P:endoplasmic reticulum to Golgi vesicle-mediated transport"/>
    <property type="evidence" value="ECO:0007669"/>
    <property type="project" value="InterPro"/>
</dbReference>